<comment type="subcellular location">
    <subcellularLocation>
        <location evidence="1 7">Membrane</location>
        <topology evidence="1 7">Multi-pass membrane protein</topology>
    </subcellularLocation>
</comment>
<dbReference type="InterPro" id="IPR030182">
    <property type="entry name" value="PUP_plant"/>
</dbReference>
<protein>
    <recommendedName>
        <fullName evidence="7">Probable purine permease</fullName>
    </recommendedName>
</protein>
<evidence type="ECO:0000313" key="8">
    <source>
        <dbReference type="EMBL" id="KAF9609086.1"/>
    </source>
</evidence>
<evidence type="ECO:0000313" key="9">
    <source>
        <dbReference type="Proteomes" id="UP000631114"/>
    </source>
</evidence>
<dbReference type="PANTHER" id="PTHR31376:SF105">
    <property type="entry name" value="PURINE PERMEASE-RELATED"/>
    <property type="match status" value="1"/>
</dbReference>
<comment type="similarity">
    <text evidence="2 7">Belongs to the purine permeases (TC 2.A.7.14) family.</text>
</comment>
<keyword evidence="3 7" id="KW-0813">Transport</keyword>
<evidence type="ECO:0000256" key="3">
    <source>
        <dbReference type="ARBA" id="ARBA00022448"/>
    </source>
</evidence>
<dbReference type="SUPFAM" id="SSF103481">
    <property type="entry name" value="Multidrug resistance efflux transporter EmrE"/>
    <property type="match status" value="1"/>
</dbReference>
<evidence type="ECO:0000256" key="4">
    <source>
        <dbReference type="ARBA" id="ARBA00022692"/>
    </source>
</evidence>
<organism evidence="8 9">
    <name type="scientific">Coptis chinensis</name>
    <dbReference type="NCBI Taxonomy" id="261450"/>
    <lineage>
        <taxon>Eukaryota</taxon>
        <taxon>Viridiplantae</taxon>
        <taxon>Streptophyta</taxon>
        <taxon>Embryophyta</taxon>
        <taxon>Tracheophyta</taxon>
        <taxon>Spermatophyta</taxon>
        <taxon>Magnoliopsida</taxon>
        <taxon>Ranunculales</taxon>
        <taxon>Ranunculaceae</taxon>
        <taxon>Coptidoideae</taxon>
        <taxon>Coptis</taxon>
    </lineage>
</organism>
<feature type="transmembrane region" description="Helical" evidence="7">
    <location>
        <begin position="279"/>
        <end position="300"/>
    </location>
</feature>
<dbReference type="GO" id="GO:0015211">
    <property type="term" value="F:purine nucleoside transmembrane transporter activity"/>
    <property type="evidence" value="ECO:0007669"/>
    <property type="project" value="UniProtKB-UniRule"/>
</dbReference>
<dbReference type="GO" id="GO:0016020">
    <property type="term" value="C:membrane"/>
    <property type="evidence" value="ECO:0007669"/>
    <property type="project" value="UniProtKB-SubCell"/>
</dbReference>
<feature type="transmembrane region" description="Helical" evidence="7">
    <location>
        <begin position="34"/>
        <end position="52"/>
    </location>
</feature>
<evidence type="ECO:0000256" key="2">
    <source>
        <dbReference type="ARBA" id="ARBA00006213"/>
    </source>
</evidence>
<evidence type="ECO:0000256" key="5">
    <source>
        <dbReference type="ARBA" id="ARBA00022989"/>
    </source>
</evidence>
<name>A0A835M383_9MAGN</name>
<feature type="transmembrane region" description="Helical" evidence="7">
    <location>
        <begin position="337"/>
        <end position="353"/>
    </location>
</feature>
<feature type="transmembrane region" description="Helical" evidence="7">
    <location>
        <begin position="242"/>
        <end position="259"/>
    </location>
</feature>
<evidence type="ECO:0000256" key="7">
    <source>
        <dbReference type="RuleBase" id="RU368015"/>
    </source>
</evidence>
<proteinExistence type="inferred from homology"/>
<keyword evidence="5 7" id="KW-1133">Transmembrane helix</keyword>
<keyword evidence="4 7" id="KW-0812">Transmembrane</keyword>
<dbReference type="AlphaFoldDB" id="A0A835M383"/>
<feature type="transmembrane region" description="Helical" evidence="7">
    <location>
        <begin position="307"/>
        <end position="325"/>
    </location>
</feature>
<dbReference type="EMBL" id="JADFTS010000004">
    <property type="protein sequence ID" value="KAF9609086.1"/>
    <property type="molecule type" value="Genomic_DNA"/>
</dbReference>
<feature type="transmembrane region" description="Helical" evidence="7">
    <location>
        <begin position="200"/>
        <end position="221"/>
    </location>
</feature>
<comment type="caution">
    <text evidence="8">The sequence shown here is derived from an EMBL/GenBank/DDBJ whole genome shotgun (WGS) entry which is preliminary data.</text>
</comment>
<dbReference type="Proteomes" id="UP000631114">
    <property type="component" value="Unassembled WGS sequence"/>
</dbReference>
<dbReference type="OrthoDB" id="1865379at2759"/>
<sequence length="383" mass="42344">MSMALVDQSVVDGDVVNYGMEDSRSITMPAKRSINWLLLLLYSTFAVVGAIGGPLLQRLYYMHGGSRKWLSSWLQCVGFILLVIPISFLYLKELSSKRNITSKVYFFMEPKLLLSSAVIGILIGLDNYMYSAGLSYIPVSTSALLFSTQLAFTALFAFFIVKQKFTFYSLNSVIVMTLGAVVLALHTSGDRPPGVSKEKYLLGFFFTLGGAALLGLSMPLVEKAYSKSSRPIDYLMVLQFQFVMNFFATCVCTIGMLINKDFKIISREASLFAIGEIKYYLIIVVSAIVWQFQFLGIIGVINCTSSLFAGILTSVILPFTEIAAVVTLKEKFTGEKGLSLAICLWGFTSYFIGEYKKAGKTIGIVELTEDGVRDKRSTNLESC</sequence>
<evidence type="ECO:0000256" key="1">
    <source>
        <dbReference type="ARBA" id="ARBA00004141"/>
    </source>
</evidence>
<evidence type="ECO:0000256" key="6">
    <source>
        <dbReference type="ARBA" id="ARBA00023136"/>
    </source>
</evidence>
<feature type="transmembrane region" description="Helical" evidence="7">
    <location>
        <begin position="72"/>
        <end position="91"/>
    </location>
</feature>
<dbReference type="Pfam" id="PF16913">
    <property type="entry name" value="PUNUT"/>
    <property type="match status" value="1"/>
</dbReference>
<feature type="transmembrane region" description="Helical" evidence="7">
    <location>
        <begin position="168"/>
        <end position="188"/>
    </location>
</feature>
<accession>A0A835M383</accession>
<dbReference type="InterPro" id="IPR037185">
    <property type="entry name" value="EmrE-like"/>
</dbReference>
<dbReference type="PANTHER" id="PTHR31376">
    <property type="entry name" value="OS09G0467300 PROTEIN-RELATED"/>
    <property type="match status" value="1"/>
</dbReference>
<feature type="transmembrane region" description="Helical" evidence="7">
    <location>
        <begin position="112"/>
        <end position="130"/>
    </location>
</feature>
<feature type="transmembrane region" description="Helical" evidence="7">
    <location>
        <begin position="136"/>
        <end position="161"/>
    </location>
</feature>
<gene>
    <name evidence="8" type="ORF">IFM89_012651</name>
</gene>
<dbReference type="GO" id="GO:0005345">
    <property type="term" value="F:purine nucleobase transmembrane transporter activity"/>
    <property type="evidence" value="ECO:0007669"/>
    <property type="project" value="UniProtKB-UniRule"/>
</dbReference>
<keyword evidence="9" id="KW-1185">Reference proteome</keyword>
<reference evidence="8 9" key="1">
    <citation type="submission" date="2020-10" db="EMBL/GenBank/DDBJ databases">
        <title>The Coptis chinensis genome and diversification of protoberbering-type alkaloids.</title>
        <authorList>
            <person name="Wang B."/>
            <person name="Shu S."/>
            <person name="Song C."/>
            <person name="Liu Y."/>
        </authorList>
    </citation>
    <scope>NUCLEOTIDE SEQUENCE [LARGE SCALE GENOMIC DNA]</scope>
    <source>
        <strain evidence="8">HL-2020</strain>
        <tissue evidence="8">Leaf</tissue>
    </source>
</reference>
<keyword evidence="6 7" id="KW-0472">Membrane</keyword>